<evidence type="ECO:0000256" key="2">
    <source>
        <dbReference type="ARBA" id="ARBA00022452"/>
    </source>
</evidence>
<evidence type="ECO:0000256" key="1">
    <source>
        <dbReference type="ARBA" id="ARBA00007613"/>
    </source>
</evidence>
<dbReference type="Gene3D" id="2.20.200.10">
    <property type="entry name" value="Outer membrane efflux proteins (OEP)"/>
    <property type="match status" value="1"/>
</dbReference>
<dbReference type="PROSITE" id="PS51257">
    <property type="entry name" value="PROKAR_LIPOPROTEIN"/>
    <property type="match status" value="1"/>
</dbReference>
<sequence length="469" mass="51070">MNRANLALACVLSSLAVAGCKVGPDYEKATPAPIPLSTPQQQQFAAGAQLPAQWWSFFDDPQLDHLVDTALKHNHDIRQAQANLLAARALFDDRHLDQYPGVTARTGFSQSLEQQQLADGSEPQRMFSRSYRAGFDVQWEIDLFGRLQRLTAAAEARSEAARADLEQMRLSIAAEVARAYYQQQGLRRSLEVAQAQVQAWRETLKLTSAQVRAGSGQYEDEQSAHANLLLSEAAVPPLQASIQEAGYRLDVLTGRAPSLAQEPAQARFLPPLARQLPLGDVNALINNRPDVASAERQLAASSEDVGVATAELYPRLDLGGFIGFFALRSGDLGSAARAYELAPTVTWPAFRLGNAKARLRAAEAQSQGAQARYEQSLLLAREEVENAVTRLARNQTRLGALMQSAAHGADAIDIASKRYRRGAGTYMAVLENQRAFFLIKREVAEAETASYLNAIALYKALGWGSGGVQ</sequence>
<proteinExistence type="inferred from homology"/>
<keyword evidence="2 8" id="KW-1134">Transmembrane beta strand</keyword>
<keyword evidence="6" id="KW-0998">Cell outer membrane</keyword>
<evidence type="ECO:0000313" key="10">
    <source>
        <dbReference type="Proteomes" id="UP000255177"/>
    </source>
</evidence>
<dbReference type="EMBL" id="UIDD01000008">
    <property type="protein sequence ID" value="SUQ63864.1"/>
    <property type="molecule type" value="Genomic_DNA"/>
</dbReference>
<keyword evidence="10" id="KW-1185">Reference proteome</keyword>
<comment type="subcellular location">
    <subcellularLocation>
        <location evidence="8">Cell outer membrane</location>
        <topology evidence="8">Lipid-anchor</topology>
    </subcellularLocation>
</comment>
<keyword evidence="8" id="KW-0732">Signal</keyword>
<dbReference type="Proteomes" id="UP000255177">
    <property type="component" value="Unassembled WGS sequence"/>
</dbReference>
<dbReference type="NCBIfam" id="TIGR01845">
    <property type="entry name" value="outer_NodT"/>
    <property type="match status" value="1"/>
</dbReference>
<keyword evidence="7 8" id="KW-0449">Lipoprotein</keyword>
<evidence type="ECO:0000256" key="4">
    <source>
        <dbReference type="ARBA" id="ARBA00023136"/>
    </source>
</evidence>
<dbReference type="AlphaFoldDB" id="A0A380T212"/>
<dbReference type="SUPFAM" id="SSF56954">
    <property type="entry name" value="Outer membrane efflux proteins (OEP)"/>
    <property type="match status" value="1"/>
</dbReference>
<dbReference type="Gene3D" id="1.20.1600.10">
    <property type="entry name" value="Outer membrane efflux proteins (OEP)"/>
    <property type="match status" value="1"/>
</dbReference>
<dbReference type="Pfam" id="PF02321">
    <property type="entry name" value="OEP"/>
    <property type="match status" value="2"/>
</dbReference>
<keyword evidence="3 8" id="KW-0812">Transmembrane</keyword>
<evidence type="ECO:0000256" key="5">
    <source>
        <dbReference type="ARBA" id="ARBA00023139"/>
    </source>
</evidence>
<dbReference type="GO" id="GO:0009279">
    <property type="term" value="C:cell outer membrane"/>
    <property type="evidence" value="ECO:0007669"/>
    <property type="project" value="UniProtKB-SubCell"/>
</dbReference>
<keyword evidence="5 8" id="KW-0564">Palmitate</keyword>
<dbReference type="PANTHER" id="PTHR30203">
    <property type="entry name" value="OUTER MEMBRANE CATION EFFLUX PROTEIN"/>
    <property type="match status" value="1"/>
</dbReference>
<feature type="signal peptide" evidence="8">
    <location>
        <begin position="1"/>
        <end position="18"/>
    </location>
</feature>
<gene>
    <name evidence="9" type="primary">nodT</name>
    <name evidence="9" type="ORF">CCOS864_03318</name>
</gene>
<evidence type="ECO:0000256" key="8">
    <source>
        <dbReference type="RuleBase" id="RU362097"/>
    </source>
</evidence>
<dbReference type="GO" id="GO:0015562">
    <property type="term" value="F:efflux transmembrane transporter activity"/>
    <property type="evidence" value="ECO:0007669"/>
    <property type="project" value="InterPro"/>
</dbReference>
<evidence type="ECO:0000256" key="3">
    <source>
        <dbReference type="ARBA" id="ARBA00022692"/>
    </source>
</evidence>
<evidence type="ECO:0000256" key="6">
    <source>
        <dbReference type="ARBA" id="ARBA00023237"/>
    </source>
</evidence>
<feature type="chain" id="PRO_5016487261" evidence="8">
    <location>
        <begin position="19"/>
        <end position="469"/>
    </location>
</feature>
<accession>A0A380T212</accession>
<dbReference type="InterPro" id="IPR003423">
    <property type="entry name" value="OMP_efflux"/>
</dbReference>
<dbReference type="InterPro" id="IPR010131">
    <property type="entry name" value="MdtP/NodT-like"/>
</dbReference>
<dbReference type="PANTHER" id="PTHR30203:SF25">
    <property type="entry name" value="OUTER MEMBRANE PROTEIN-RELATED"/>
    <property type="match status" value="1"/>
</dbReference>
<evidence type="ECO:0000313" key="9">
    <source>
        <dbReference type="EMBL" id="SUQ63864.1"/>
    </source>
</evidence>
<dbReference type="RefSeq" id="WP_115087480.1">
    <property type="nucleotide sequence ID" value="NZ_CBCSFG010000024.1"/>
</dbReference>
<protein>
    <submittedName>
        <fullName evidence="9">Nodulation protein T</fullName>
    </submittedName>
</protein>
<reference evidence="10" key="1">
    <citation type="submission" date="2018-07" db="EMBL/GenBank/DDBJ databases">
        <authorList>
            <person name="Blom J."/>
        </authorList>
    </citation>
    <scope>NUCLEOTIDE SEQUENCE [LARGE SCALE GENOMIC DNA]</scope>
    <source>
        <strain evidence="10">CCOS 864</strain>
    </source>
</reference>
<evidence type="ECO:0000256" key="7">
    <source>
        <dbReference type="ARBA" id="ARBA00023288"/>
    </source>
</evidence>
<name>A0A380T212_9PSED</name>
<keyword evidence="4 8" id="KW-0472">Membrane</keyword>
<organism evidence="9 10">
    <name type="scientific">Pseudomonas wadenswilerensis</name>
    <dbReference type="NCBI Taxonomy" id="1785161"/>
    <lineage>
        <taxon>Bacteria</taxon>
        <taxon>Pseudomonadati</taxon>
        <taxon>Pseudomonadota</taxon>
        <taxon>Gammaproteobacteria</taxon>
        <taxon>Pseudomonadales</taxon>
        <taxon>Pseudomonadaceae</taxon>
        <taxon>Pseudomonas</taxon>
    </lineage>
</organism>
<comment type="similarity">
    <text evidence="1 8">Belongs to the outer membrane factor (OMF) (TC 1.B.17) family.</text>
</comment>